<feature type="repeat" description="TPR" evidence="1">
    <location>
        <begin position="605"/>
        <end position="638"/>
    </location>
</feature>
<dbReference type="SUPFAM" id="SSF48452">
    <property type="entry name" value="TPR-like"/>
    <property type="match status" value="1"/>
</dbReference>
<dbReference type="Gene3D" id="1.25.40.10">
    <property type="entry name" value="Tetratricopeptide repeat domain"/>
    <property type="match status" value="1"/>
</dbReference>
<dbReference type="SMART" id="SM00028">
    <property type="entry name" value="TPR"/>
    <property type="match status" value="5"/>
</dbReference>
<dbReference type="PRINTS" id="PR00364">
    <property type="entry name" value="DISEASERSIST"/>
</dbReference>
<feature type="coiled-coil region" evidence="2">
    <location>
        <begin position="498"/>
        <end position="525"/>
    </location>
</feature>
<dbReference type="InterPro" id="IPR027417">
    <property type="entry name" value="P-loop_NTPase"/>
</dbReference>
<dbReference type="PROSITE" id="PS50005">
    <property type="entry name" value="TPR"/>
    <property type="match status" value="1"/>
</dbReference>
<dbReference type="Proteomes" id="UP001519363">
    <property type="component" value="Unassembled WGS sequence"/>
</dbReference>
<evidence type="ECO:0000256" key="2">
    <source>
        <dbReference type="SAM" id="Coils"/>
    </source>
</evidence>
<dbReference type="RefSeq" id="WP_249044604.1">
    <property type="nucleotide sequence ID" value="NZ_JAGIOO010000001.1"/>
</dbReference>
<keyword evidence="2" id="KW-0175">Coiled coil</keyword>
<comment type="caution">
    <text evidence="3">The sequence shown here is derived from an EMBL/GenBank/DDBJ whole genome shotgun (WGS) entry which is preliminary data.</text>
</comment>
<proteinExistence type="predicted"/>
<accession>A0ABS5ARP7</accession>
<evidence type="ECO:0000313" key="3">
    <source>
        <dbReference type="EMBL" id="MBP2479257.1"/>
    </source>
</evidence>
<dbReference type="InterPro" id="IPR019734">
    <property type="entry name" value="TPR_rpt"/>
</dbReference>
<keyword evidence="4" id="KW-1185">Reference proteome</keyword>
<evidence type="ECO:0000313" key="4">
    <source>
        <dbReference type="Proteomes" id="UP001519363"/>
    </source>
</evidence>
<organism evidence="3 4">
    <name type="scientific">Crossiella equi</name>
    <dbReference type="NCBI Taxonomy" id="130796"/>
    <lineage>
        <taxon>Bacteria</taxon>
        <taxon>Bacillati</taxon>
        <taxon>Actinomycetota</taxon>
        <taxon>Actinomycetes</taxon>
        <taxon>Pseudonocardiales</taxon>
        <taxon>Pseudonocardiaceae</taxon>
        <taxon>Crossiella</taxon>
    </lineage>
</organism>
<evidence type="ECO:0000256" key="1">
    <source>
        <dbReference type="PROSITE-ProRule" id="PRU00339"/>
    </source>
</evidence>
<gene>
    <name evidence="3" type="ORF">JOF53_008129</name>
</gene>
<protein>
    <submittedName>
        <fullName evidence="3">Tetratricopeptide (TPR) repeat protein</fullName>
    </submittedName>
</protein>
<dbReference type="Gene3D" id="3.40.50.300">
    <property type="entry name" value="P-loop containing nucleotide triphosphate hydrolases"/>
    <property type="match status" value="1"/>
</dbReference>
<dbReference type="InterPro" id="IPR011990">
    <property type="entry name" value="TPR-like_helical_dom_sf"/>
</dbReference>
<dbReference type="PANTHER" id="PTHR47691:SF3">
    <property type="entry name" value="HTH-TYPE TRANSCRIPTIONAL REGULATOR RV0890C-RELATED"/>
    <property type="match status" value="1"/>
</dbReference>
<dbReference type="SUPFAM" id="SSF52540">
    <property type="entry name" value="P-loop containing nucleoside triphosphate hydrolases"/>
    <property type="match status" value="1"/>
</dbReference>
<dbReference type="PANTHER" id="PTHR47691">
    <property type="entry name" value="REGULATOR-RELATED"/>
    <property type="match status" value="1"/>
</dbReference>
<name>A0ABS5ARP7_9PSEU</name>
<sequence length="701" mass="74338">MHNTASGVAGGLVQAGVVHGGVHLHQPPPDPVVPRQLPAAPGLFTGRAAELARLDQALDATASVRVSAIGGAGGVGKTWLALAWAHRHLDRFPDGQLFADLHGFSPAGEPVDPAVALRGFLDALAVDPGRIPAGVDAQAALYRSLVAGRRMLVVLDNAADSAQVVPLLPGSPTCTVLVTGRRRLASLIDRHGAGHLSLGVLTDAEAHALLAARLGADRLAAEPRAVAELVGLCGGHPLALSIIARGGTAHPGLPLAEIAAEARELGLAVLDHDSDPSASLPTVLSWSLRRLTDEQRTLFALLGIAPGPDLGQPAVLALAGTPSARTALSALEEASLVERRPGSRYEMHDLVRGFARTTADTTLPEPTRQAALTRLVDFAVHTAHGADRLLNPHRQEVRPGEAAPGVRPQVLPDAEAALAWFSAEHATLLATQQAAATAGLHHQAWHLAWALETFYYRRGHRRDALASWRIAVAAAAHLSDAAAVSRTHRFLGRACSRADRHEEGIEHLEHALALAEARGDRTEQAHTHRVLATVWEESGNLRRALEHGQQALARYRALGQPTGVPETLNMVGWYHALLGEFDTARDHCLAAATLHRRNGNTTAESAALDSLGFIAHRTGDHQQAVDHYRHALALRRALGHTGQIAGTLDRMGHPHLALGQPDEARTAWSAALELYRDQGRAEDAARVRRQLDGLGSPGETT</sequence>
<reference evidence="3 4" key="1">
    <citation type="submission" date="2021-03" db="EMBL/GenBank/DDBJ databases">
        <title>Sequencing the genomes of 1000 actinobacteria strains.</title>
        <authorList>
            <person name="Klenk H.-P."/>
        </authorList>
    </citation>
    <scope>NUCLEOTIDE SEQUENCE [LARGE SCALE GENOMIC DNA]</scope>
    <source>
        <strain evidence="3 4">DSM 44580</strain>
    </source>
</reference>
<dbReference type="Pfam" id="PF13424">
    <property type="entry name" value="TPR_12"/>
    <property type="match status" value="2"/>
</dbReference>
<keyword evidence="1" id="KW-0802">TPR repeat</keyword>
<dbReference type="EMBL" id="JAGIOO010000001">
    <property type="protein sequence ID" value="MBP2479257.1"/>
    <property type="molecule type" value="Genomic_DNA"/>
</dbReference>